<proteinExistence type="predicted"/>
<keyword evidence="1" id="KW-0472">Membrane</keyword>
<keyword evidence="1" id="KW-0812">Transmembrane</keyword>
<feature type="transmembrane region" description="Helical" evidence="1">
    <location>
        <begin position="315"/>
        <end position="334"/>
    </location>
</feature>
<feature type="transmembrane region" description="Helical" evidence="1">
    <location>
        <begin position="102"/>
        <end position="120"/>
    </location>
</feature>
<dbReference type="PANTHER" id="PTHR38454:SF1">
    <property type="entry name" value="INTEGRAL MEMBRANE PROTEIN"/>
    <property type="match status" value="1"/>
</dbReference>
<name>A0ABZ2K511_9BACT</name>
<dbReference type="InterPro" id="IPR018580">
    <property type="entry name" value="Uncharacterised_YfhO"/>
</dbReference>
<dbReference type="RefSeq" id="WP_394844362.1">
    <property type="nucleotide sequence ID" value="NZ_CP089982.1"/>
</dbReference>
<feature type="transmembrane region" description="Helical" evidence="1">
    <location>
        <begin position="290"/>
        <end position="308"/>
    </location>
</feature>
<evidence type="ECO:0000313" key="2">
    <source>
        <dbReference type="EMBL" id="WXA93763.1"/>
    </source>
</evidence>
<evidence type="ECO:0000313" key="3">
    <source>
        <dbReference type="Proteomes" id="UP001379533"/>
    </source>
</evidence>
<dbReference type="EMBL" id="CP089982">
    <property type="protein sequence ID" value="WXA93763.1"/>
    <property type="molecule type" value="Genomic_DNA"/>
</dbReference>
<accession>A0ABZ2K511</accession>
<organism evidence="2 3">
    <name type="scientific">Pendulispora brunnea</name>
    <dbReference type="NCBI Taxonomy" id="2905690"/>
    <lineage>
        <taxon>Bacteria</taxon>
        <taxon>Pseudomonadati</taxon>
        <taxon>Myxococcota</taxon>
        <taxon>Myxococcia</taxon>
        <taxon>Myxococcales</taxon>
        <taxon>Sorangiineae</taxon>
        <taxon>Pendulisporaceae</taxon>
        <taxon>Pendulispora</taxon>
    </lineage>
</organism>
<protein>
    <submittedName>
        <fullName evidence="2">YfhO family protein</fullName>
    </submittedName>
</protein>
<evidence type="ECO:0000256" key="1">
    <source>
        <dbReference type="SAM" id="Phobius"/>
    </source>
</evidence>
<feature type="transmembrane region" description="Helical" evidence="1">
    <location>
        <begin position="12"/>
        <end position="32"/>
    </location>
</feature>
<feature type="transmembrane region" description="Helical" evidence="1">
    <location>
        <begin position="226"/>
        <end position="246"/>
    </location>
</feature>
<feature type="transmembrane region" description="Helical" evidence="1">
    <location>
        <begin position="545"/>
        <end position="570"/>
    </location>
</feature>
<dbReference type="Proteomes" id="UP001379533">
    <property type="component" value="Chromosome"/>
</dbReference>
<feature type="transmembrane region" description="Helical" evidence="1">
    <location>
        <begin position="127"/>
        <end position="146"/>
    </location>
</feature>
<reference evidence="2 3" key="1">
    <citation type="submission" date="2021-12" db="EMBL/GenBank/DDBJ databases">
        <title>Discovery of the Pendulisporaceae a myxobacterial family with distinct sporulation behavior and unique specialized metabolism.</title>
        <authorList>
            <person name="Garcia R."/>
            <person name="Popoff A."/>
            <person name="Bader C.D."/>
            <person name="Loehr J."/>
            <person name="Walesch S."/>
            <person name="Walt C."/>
            <person name="Boldt J."/>
            <person name="Bunk B."/>
            <person name="Haeckl F.J.F.P.J."/>
            <person name="Gunesch A.P."/>
            <person name="Birkelbach J."/>
            <person name="Nuebel U."/>
            <person name="Pietschmann T."/>
            <person name="Bach T."/>
            <person name="Mueller R."/>
        </authorList>
    </citation>
    <scope>NUCLEOTIDE SEQUENCE [LARGE SCALE GENOMIC DNA]</scope>
    <source>
        <strain evidence="2 3">MSr12523</strain>
    </source>
</reference>
<feature type="transmembrane region" description="Helical" evidence="1">
    <location>
        <begin position="387"/>
        <end position="413"/>
    </location>
</feature>
<sequence length="584" mass="65765">MDPEPPIPSLRWRIVLLGLLSVGMSIFAWYTMLGNYPRTQFGDGQMFHKGIEAARVSVVRYHELPLWNPYECGGNPLWDNPEQPTAAPLLWPMLFLGTTAEVYFWHIIHGALGFVAMWLFGRHELRLTRVATFLAASVWAFCGFHQQHASTGHLSFASFEYLPLAILLWRRAEIDLRAAAGLGALVAWMFYEAGTYSIPHLALFLAAETLTRAWPARRLVPIGRAAAVVVVIMFIVGAPRLFPLIAQLRSHTRALEPETDYLTWPTLRDMFLARQHAWGAPGQTYVWPEYWSYLGPIVLLLGLVGIVLAGVEYAWLLALLVLAFVLMCGHFAPWAPWSILKEHIFPFKEMRVPARFRCEVSLFIAAFCGIAIDRLRRLAQKKMPSNAATLGAFIVAMGFVGVGDLISTSLVWIETRWPQAPESHPQPSTRLYYGGPNLAPFIDQPQQNRGRFDCWGEWGSFYNGAPLWEGDVPQARGASRDVVVEVGNRTQNTFTIDAVLTRPGRVLVNSSYDRGWRTDVGTLIEVNRQLVLELPEGRHHVHLRYWPIGLTAGFILSGLGTAAVVAYFVWDARRKRHQRLASLS</sequence>
<dbReference type="PANTHER" id="PTHR38454">
    <property type="entry name" value="INTEGRAL MEMBRANE PROTEIN-RELATED"/>
    <property type="match status" value="1"/>
</dbReference>
<feature type="transmembrane region" description="Helical" evidence="1">
    <location>
        <begin position="354"/>
        <end position="375"/>
    </location>
</feature>
<keyword evidence="1" id="KW-1133">Transmembrane helix</keyword>
<keyword evidence="3" id="KW-1185">Reference proteome</keyword>
<gene>
    <name evidence="2" type="ORF">LZC95_45835</name>
</gene>